<feature type="compositionally biased region" description="Low complexity" evidence="1">
    <location>
        <begin position="551"/>
        <end position="569"/>
    </location>
</feature>
<dbReference type="PANTHER" id="PTHR37332">
    <property type="entry name" value="EXPRESSED PROTEIN"/>
    <property type="match status" value="1"/>
</dbReference>
<organism evidence="2 3">
    <name type="scientific">Testicularia cyperi</name>
    <dbReference type="NCBI Taxonomy" id="1882483"/>
    <lineage>
        <taxon>Eukaryota</taxon>
        <taxon>Fungi</taxon>
        <taxon>Dikarya</taxon>
        <taxon>Basidiomycota</taxon>
        <taxon>Ustilaginomycotina</taxon>
        <taxon>Ustilaginomycetes</taxon>
        <taxon>Ustilaginales</taxon>
        <taxon>Anthracoideaceae</taxon>
        <taxon>Testicularia</taxon>
    </lineage>
</organism>
<dbReference type="AlphaFoldDB" id="A0A317XPF9"/>
<proteinExistence type="predicted"/>
<feature type="region of interest" description="Disordered" evidence="1">
    <location>
        <begin position="1"/>
        <end position="32"/>
    </location>
</feature>
<feature type="compositionally biased region" description="Low complexity" evidence="1">
    <location>
        <begin position="419"/>
        <end position="432"/>
    </location>
</feature>
<protein>
    <submittedName>
        <fullName evidence="2">Uncharacterized protein</fullName>
    </submittedName>
</protein>
<evidence type="ECO:0000313" key="3">
    <source>
        <dbReference type="Proteomes" id="UP000246740"/>
    </source>
</evidence>
<dbReference type="Proteomes" id="UP000246740">
    <property type="component" value="Unassembled WGS sequence"/>
</dbReference>
<dbReference type="OrthoDB" id="14339at2759"/>
<feature type="compositionally biased region" description="Basic and acidic residues" evidence="1">
    <location>
        <begin position="1"/>
        <end position="10"/>
    </location>
</feature>
<evidence type="ECO:0000313" key="2">
    <source>
        <dbReference type="EMBL" id="PWY99757.1"/>
    </source>
</evidence>
<feature type="compositionally biased region" description="Polar residues" evidence="1">
    <location>
        <begin position="570"/>
        <end position="592"/>
    </location>
</feature>
<feature type="region of interest" description="Disordered" evidence="1">
    <location>
        <begin position="411"/>
        <end position="433"/>
    </location>
</feature>
<sequence>MLAAADRIKAEGVPPLQDGHRRMVPQRKGRPNSLADHAATVLLYYSTASATAAAAAAAAGAAPSAGASTYATSLSTLSGPGSSSTTSLSGPDFLRDLFHKRLISLVHLKRSLHSRQAWFQTVHMNQDDLAAAFDNDRMKKRTVRYLLLGLSLSGILEITNPSDMARAIVSLTNELDNLTDDTVVALTAGAGTTSQSTQRNKMRSFFKSGNKTLKRAAATQAISEFGFGDSTAGPSSSFAHPDQASYLMTPNIPMQLDFFQVFFTLCDMLTEVYHKMLSFLPKDATNIAAAADMYEAYSSGLSRTSSPPPSSTAGTGSERDRTGSISQAFSTVSSVSGHYDSVSSSAHDVPISDKSHPVISPMTQELLLKADAKIKKAINQQVKEIDILARQVIKQELASLDPSMQELGLGPTQTDRSTGNGAAGIASNNGHTSGLGTGLPSGSSLPFSIYTPAMSSSGAPGPAASHRVPDRQGAIPPHVQRAAQQVPRSSTDMTQATSSAFVPGHHQFNLASIGSGGSATAKAADTESSQAGTVLGSLIRSRSGKLRNVISGPRPSSSASTTRDTTSAPHESSSPSADESIVSMQSSRESQS</sequence>
<dbReference type="PANTHER" id="PTHR37332:SF1">
    <property type="entry name" value="ELMO DOMAIN-CONTAINING PROTEIN"/>
    <property type="match status" value="1"/>
</dbReference>
<feature type="region of interest" description="Disordered" evidence="1">
    <location>
        <begin position="544"/>
        <end position="592"/>
    </location>
</feature>
<gene>
    <name evidence="2" type="ORF">BCV70DRAFT_211992</name>
</gene>
<reference evidence="2 3" key="1">
    <citation type="journal article" date="2018" name="Mol. Biol. Evol.">
        <title>Broad Genomic Sampling Reveals a Smut Pathogenic Ancestry of the Fungal Clade Ustilaginomycotina.</title>
        <authorList>
            <person name="Kijpornyongpan T."/>
            <person name="Mondo S.J."/>
            <person name="Barry K."/>
            <person name="Sandor L."/>
            <person name="Lee J."/>
            <person name="Lipzen A."/>
            <person name="Pangilinan J."/>
            <person name="LaButti K."/>
            <person name="Hainaut M."/>
            <person name="Henrissat B."/>
            <person name="Grigoriev I.V."/>
            <person name="Spatafora J.W."/>
            <person name="Aime M.C."/>
        </authorList>
    </citation>
    <scope>NUCLEOTIDE SEQUENCE [LARGE SCALE GENOMIC DNA]</scope>
    <source>
        <strain evidence="2 3">MCA 3645</strain>
    </source>
</reference>
<dbReference type="InParanoid" id="A0A317XPF9"/>
<evidence type="ECO:0000256" key="1">
    <source>
        <dbReference type="SAM" id="MobiDB-lite"/>
    </source>
</evidence>
<feature type="region of interest" description="Disordered" evidence="1">
    <location>
        <begin position="299"/>
        <end position="323"/>
    </location>
</feature>
<feature type="compositionally biased region" description="Low complexity" evidence="1">
    <location>
        <begin position="299"/>
        <end position="316"/>
    </location>
</feature>
<dbReference type="EMBL" id="KZ819194">
    <property type="protein sequence ID" value="PWY99757.1"/>
    <property type="molecule type" value="Genomic_DNA"/>
</dbReference>
<keyword evidence="3" id="KW-1185">Reference proteome</keyword>
<accession>A0A317XPF9</accession>
<name>A0A317XPF9_9BASI</name>